<evidence type="ECO:0000256" key="2">
    <source>
        <dbReference type="ARBA" id="ARBA00008834"/>
    </source>
</evidence>
<dbReference type="InterPro" id="IPR000743">
    <property type="entry name" value="Glyco_hydro_28"/>
</dbReference>
<keyword evidence="7" id="KW-0961">Cell wall biogenesis/degradation</keyword>
<keyword evidence="6 8" id="KW-0326">Glycosidase</keyword>
<dbReference type="Pfam" id="PF00295">
    <property type="entry name" value="Glyco_hydro_28"/>
    <property type="match status" value="1"/>
</dbReference>
<evidence type="ECO:0000256" key="4">
    <source>
        <dbReference type="ARBA" id="ARBA00022525"/>
    </source>
</evidence>
<keyword evidence="5 8" id="KW-0378">Hydrolase</keyword>
<evidence type="ECO:0008006" key="12">
    <source>
        <dbReference type="Google" id="ProtNLM"/>
    </source>
</evidence>
<keyword evidence="3" id="KW-0134">Cell wall</keyword>
<dbReference type="InterPro" id="IPR012334">
    <property type="entry name" value="Pectin_lyas_fold"/>
</dbReference>
<keyword evidence="4" id="KW-0964">Secreted</keyword>
<evidence type="ECO:0000256" key="9">
    <source>
        <dbReference type="SAM" id="MobiDB-lite"/>
    </source>
</evidence>
<feature type="compositionally biased region" description="Polar residues" evidence="9">
    <location>
        <begin position="20"/>
        <end position="42"/>
    </location>
</feature>
<proteinExistence type="inferred from homology"/>
<gene>
    <name evidence="10" type="ORF">RD792_004269</name>
</gene>
<protein>
    <recommendedName>
        <fullName evidence="12">Polygalacturonase</fullName>
    </recommendedName>
</protein>
<dbReference type="SUPFAM" id="SSF51126">
    <property type="entry name" value="Pectin lyase-like"/>
    <property type="match status" value="1"/>
</dbReference>
<evidence type="ECO:0000256" key="3">
    <source>
        <dbReference type="ARBA" id="ARBA00022512"/>
    </source>
</evidence>
<evidence type="ECO:0000313" key="10">
    <source>
        <dbReference type="EMBL" id="KAK4488505.1"/>
    </source>
</evidence>
<keyword evidence="11" id="KW-1185">Reference proteome</keyword>
<feature type="region of interest" description="Disordered" evidence="9">
    <location>
        <begin position="1"/>
        <end position="80"/>
    </location>
</feature>
<comment type="subcellular location">
    <subcellularLocation>
        <location evidence="1">Secreted</location>
        <location evidence="1">Cell wall</location>
    </subcellularLocation>
</comment>
<dbReference type="Gene3D" id="2.160.20.10">
    <property type="entry name" value="Single-stranded right-handed beta-helix, Pectin lyase-like"/>
    <property type="match status" value="1"/>
</dbReference>
<dbReference type="InterPro" id="IPR011050">
    <property type="entry name" value="Pectin_lyase_fold/virulence"/>
</dbReference>
<sequence>MADLLSNPLGVTSREHQWPSDPNINPKNQADVASTSRPTDPLQSLCDLFEGSRRGRSPRHPDAFIPTGNTPSNEIQNEDILGDDQNNTRVENRVPSNEIRAEDVSREEGCEDQNNTRGKKQALTPDVENALKASIEGLAGQRTRKQLANSLNISVSTLDELRRKGLDLSFMLSNKKAKHSTPSTSSAASVASVSAAVASSLASSLAATLSSALAPLLATSLEPLLATTLTNLPSSSLDQGNEFKSLSIYDKHELKAMEIQNLDDDVIMAFDAAWNSTCKVKDGVMLVPSGFTFLLQPIEFDGIRCQSNIIFQVDGKIVAPSNKSDWKSIDFEWILFTEISNGITLKGNGTIDGQGEDWWNHATLEDDNEDTNYDLIHIHKEIGGSNSKRNRRPHALRIANSVNVTVTGITIQNSPKFHIFIGTCQQVNIFNFTVSSPKESPNTNGIHLSRTHQVVIYYSTLAAGDDCISIQLGTSNVQIYDVHCKPGHGYSIGGLGFDKNVAQVSNVSVVNSTISDSLTGVRIKTWQDCLLSEAQPPALPPIAQLPAMPQKLF</sequence>
<organism evidence="10 11">
    <name type="scientific">Penstemon davidsonii</name>
    <dbReference type="NCBI Taxonomy" id="160366"/>
    <lineage>
        <taxon>Eukaryota</taxon>
        <taxon>Viridiplantae</taxon>
        <taxon>Streptophyta</taxon>
        <taxon>Embryophyta</taxon>
        <taxon>Tracheophyta</taxon>
        <taxon>Spermatophyta</taxon>
        <taxon>Magnoliopsida</taxon>
        <taxon>eudicotyledons</taxon>
        <taxon>Gunneridae</taxon>
        <taxon>Pentapetalae</taxon>
        <taxon>asterids</taxon>
        <taxon>lamiids</taxon>
        <taxon>Lamiales</taxon>
        <taxon>Plantaginaceae</taxon>
        <taxon>Cheloneae</taxon>
        <taxon>Penstemon</taxon>
    </lineage>
</organism>
<comment type="similarity">
    <text evidence="2 8">Belongs to the glycosyl hydrolase 28 family.</text>
</comment>
<evidence type="ECO:0000256" key="8">
    <source>
        <dbReference type="RuleBase" id="RU361169"/>
    </source>
</evidence>
<name>A0ABR0DH02_9LAMI</name>
<evidence type="ECO:0000256" key="7">
    <source>
        <dbReference type="ARBA" id="ARBA00023316"/>
    </source>
</evidence>
<evidence type="ECO:0000256" key="6">
    <source>
        <dbReference type="ARBA" id="ARBA00023295"/>
    </source>
</evidence>
<reference evidence="10 11" key="1">
    <citation type="journal article" date="2023" name="bioRxiv">
        <title>Genome report: Whole genome sequence and annotation of Penstemon davidsonii.</title>
        <authorList>
            <person name="Ostevik K.L."/>
            <person name="Alabady M."/>
            <person name="Zhang M."/>
            <person name="Rausher M.D."/>
        </authorList>
    </citation>
    <scope>NUCLEOTIDE SEQUENCE [LARGE SCALE GENOMIC DNA]</scope>
    <source>
        <strain evidence="10">DNT005</strain>
        <tissue evidence="10">Whole leaf</tissue>
    </source>
</reference>
<dbReference type="EMBL" id="JAYDYQ010001088">
    <property type="protein sequence ID" value="KAK4488505.1"/>
    <property type="molecule type" value="Genomic_DNA"/>
</dbReference>
<dbReference type="Proteomes" id="UP001291926">
    <property type="component" value="Unassembled WGS sequence"/>
</dbReference>
<comment type="caution">
    <text evidence="10">The sequence shown here is derived from an EMBL/GenBank/DDBJ whole genome shotgun (WGS) entry which is preliminary data.</text>
</comment>
<accession>A0ABR0DH02</accession>
<evidence type="ECO:0000256" key="1">
    <source>
        <dbReference type="ARBA" id="ARBA00004191"/>
    </source>
</evidence>
<dbReference type="PANTHER" id="PTHR31375">
    <property type="match status" value="1"/>
</dbReference>
<evidence type="ECO:0000256" key="5">
    <source>
        <dbReference type="ARBA" id="ARBA00022801"/>
    </source>
</evidence>
<evidence type="ECO:0000313" key="11">
    <source>
        <dbReference type="Proteomes" id="UP001291926"/>
    </source>
</evidence>